<evidence type="ECO:0000313" key="3">
    <source>
        <dbReference type="Proteomes" id="UP001162131"/>
    </source>
</evidence>
<dbReference type="EMBL" id="CAJZBQ010000057">
    <property type="protein sequence ID" value="CAG9333660.1"/>
    <property type="molecule type" value="Genomic_DNA"/>
</dbReference>
<protein>
    <submittedName>
        <fullName evidence="2">Uncharacterized protein</fullName>
    </submittedName>
</protein>
<name>A0AAU9K9P2_9CILI</name>
<sequence>MFNKTPKNETNSLSPIKDLKLPELAKTSDSKQRKDYSIFKEPIVQLLKQKPLPPWKRLDGIKPSGYEGKGPHFTDFWSTREKLIAMKMLNPNSVKSKVAKVFYQSEKLRRKKSFDQKFLKRLPMLAEEDFNLERCTFSPIKSKSTKNVIKLTSDFI</sequence>
<evidence type="ECO:0000256" key="1">
    <source>
        <dbReference type="SAM" id="MobiDB-lite"/>
    </source>
</evidence>
<feature type="region of interest" description="Disordered" evidence="1">
    <location>
        <begin position="1"/>
        <end position="33"/>
    </location>
</feature>
<keyword evidence="3" id="KW-1185">Reference proteome</keyword>
<proteinExistence type="predicted"/>
<evidence type="ECO:0000313" key="2">
    <source>
        <dbReference type="EMBL" id="CAG9333660.1"/>
    </source>
</evidence>
<gene>
    <name evidence="2" type="ORF">BSTOLATCC_MIC59477</name>
</gene>
<feature type="compositionally biased region" description="Basic and acidic residues" evidence="1">
    <location>
        <begin position="17"/>
        <end position="33"/>
    </location>
</feature>
<dbReference type="Proteomes" id="UP001162131">
    <property type="component" value="Unassembled WGS sequence"/>
</dbReference>
<organism evidence="2 3">
    <name type="scientific">Blepharisma stoltei</name>
    <dbReference type="NCBI Taxonomy" id="1481888"/>
    <lineage>
        <taxon>Eukaryota</taxon>
        <taxon>Sar</taxon>
        <taxon>Alveolata</taxon>
        <taxon>Ciliophora</taxon>
        <taxon>Postciliodesmatophora</taxon>
        <taxon>Heterotrichea</taxon>
        <taxon>Heterotrichida</taxon>
        <taxon>Blepharismidae</taxon>
        <taxon>Blepharisma</taxon>
    </lineage>
</organism>
<dbReference type="AlphaFoldDB" id="A0AAU9K9P2"/>
<comment type="caution">
    <text evidence="2">The sequence shown here is derived from an EMBL/GenBank/DDBJ whole genome shotgun (WGS) entry which is preliminary data.</text>
</comment>
<reference evidence="2" key="1">
    <citation type="submission" date="2021-09" db="EMBL/GenBank/DDBJ databases">
        <authorList>
            <consortium name="AG Swart"/>
            <person name="Singh M."/>
            <person name="Singh A."/>
            <person name="Seah K."/>
            <person name="Emmerich C."/>
        </authorList>
    </citation>
    <scope>NUCLEOTIDE SEQUENCE</scope>
    <source>
        <strain evidence="2">ATCC30299</strain>
    </source>
</reference>
<accession>A0AAU9K9P2</accession>